<dbReference type="SMART" id="SM00895">
    <property type="entry name" value="FCD"/>
    <property type="match status" value="1"/>
</dbReference>
<dbReference type="Pfam" id="PF07729">
    <property type="entry name" value="FCD"/>
    <property type="match status" value="1"/>
</dbReference>
<keyword evidence="1" id="KW-0805">Transcription regulation</keyword>
<dbReference type="PANTHER" id="PTHR43537:SF5">
    <property type="entry name" value="UXU OPERON TRANSCRIPTIONAL REGULATOR"/>
    <property type="match status" value="1"/>
</dbReference>
<organism evidence="5 6">
    <name type="scientific">Salibacterium qingdaonense</name>
    <dbReference type="NCBI Taxonomy" id="266892"/>
    <lineage>
        <taxon>Bacteria</taxon>
        <taxon>Bacillati</taxon>
        <taxon>Bacillota</taxon>
        <taxon>Bacilli</taxon>
        <taxon>Bacillales</taxon>
        <taxon>Bacillaceae</taxon>
    </lineage>
</organism>
<dbReference type="RefSeq" id="WP_245736993.1">
    <property type="nucleotide sequence ID" value="NZ_FOTY01000018.1"/>
</dbReference>
<dbReference type="SUPFAM" id="SSF48008">
    <property type="entry name" value="GntR ligand-binding domain-like"/>
    <property type="match status" value="1"/>
</dbReference>
<accession>A0A1I4NIV2</accession>
<dbReference type="AlphaFoldDB" id="A0A1I4NIV2"/>
<evidence type="ECO:0000256" key="2">
    <source>
        <dbReference type="ARBA" id="ARBA00023125"/>
    </source>
</evidence>
<evidence type="ECO:0000259" key="4">
    <source>
        <dbReference type="PROSITE" id="PS50949"/>
    </source>
</evidence>
<feature type="domain" description="HTH gntR-type" evidence="4">
    <location>
        <begin position="10"/>
        <end position="78"/>
    </location>
</feature>
<dbReference type="InterPro" id="IPR036390">
    <property type="entry name" value="WH_DNA-bd_sf"/>
</dbReference>
<evidence type="ECO:0000313" key="5">
    <source>
        <dbReference type="EMBL" id="SFM15275.1"/>
    </source>
</evidence>
<dbReference type="SUPFAM" id="SSF46785">
    <property type="entry name" value="Winged helix' DNA-binding domain"/>
    <property type="match status" value="1"/>
</dbReference>
<dbReference type="Gene3D" id="1.10.10.10">
    <property type="entry name" value="Winged helix-like DNA-binding domain superfamily/Winged helix DNA-binding domain"/>
    <property type="match status" value="1"/>
</dbReference>
<dbReference type="EMBL" id="FOTY01000018">
    <property type="protein sequence ID" value="SFM15275.1"/>
    <property type="molecule type" value="Genomic_DNA"/>
</dbReference>
<dbReference type="Pfam" id="PF00392">
    <property type="entry name" value="GntR"/>
    <property type="match status" value="1"/>
</dbReference>
<keyword evidence="6" id="KW-1185">Reference proteome</keyword>
<keyword evidence="2" id="KW-0238">DNA-binding</keyword>
<dbReference type="GO" id="GO:0003677">
    <property type="term" value="F:DNA binding"/>
    <property type="evidence" value="ECO:0007669"/>
    <property type="project" value="UniProtKB-KW"/>
</dbReference>
<dbReference type="GO" id="GO:0003700">
    <property type="term" value="F:DNA-binding transcription factor activity"/>
    <property type="evidence" value="ECO:0007669"/>
    <property type="project" value="InterPro"/>
</dbReference>
<dbReference type="CDD" id="cd07377">
    <property type="entry name" value="WHTH_GntR"/>
    <property type="match status" value="1"/>
</dbReference>
<dbReference type="InterPro" id="IPR000524">
    <property type="entry name" value="Tscrpt_reg_HTH_GntR"/>
</dbReference>
<evidence type="ECO:0000313" key="6">
    <source>
        <dbReference type="Proteomes" id="UP000199668"/>
    </source>
</evidence>
<dbReference type="PANTHER" id="PTHR43537">
    <property type="entry name" value="TRANSCRIPTIONAL REGULATOR, GNTR FAMILY"/>
    <property type="match status" value="1"/>
</dbReference>
<dbReference type="Proteomes" id="UP000199668">
    <property type="component" value="Unassembled WGS sequence"/>
</dbReference>
<dbReference type="InterPro" id="IPR011711">
    <property type="entry name" value="GntR_C"/>
</dbReference>
<gene>
    <name evidence="5" type="ORF">SAMN04488054_11831</name>
</gene>
<dbReference type="InterPro" id="IPR008920">
    <property type="entry name" value="TF_FadR/GntR_C"/>
</dbReference>
<evidence type="ECO:0000256" key="3">
    <source>
        <dbReference type="ARBA" id="ARBA00023163"/>
    </source>
</evidence>
<dbReference type="SMART" id="SM00345">
    <property type="entry name" value="HTH_GNTR"/>
    <property type="match status" value="1"/>
</dbReference>
<dbReference type="Gene3D" id="1.20.120.530">
    <property type="entry name" value="GntR ligand-binding domain-like"/>
    <property type="match status" value="1"/>
</dbReference>
<evidence type="ECO:0000256" key="1">
    <source>
        <dbReference type="ARBA" id="ARBA00023015"/>
    </source>
</evidence>
<dbReference type="STRING" id="266892.SAMN04488054_11831"/>
<keyword evidence="3" id="KW-0804">Transcription</keyword>
<dbReference type="InterPro" id="IPR036388">
    <property type="entry name" value="WH-like_DNA-bd_sf"/>
</dbReference>
<sequence>MFDTFEFERKGISERAADYIKQFILDGKYKVNEKLPGEREMAINLKVSRNTVREAYKILEAYGYITIKHGTGIFVASEEYQISKMASFFFVSTDQLKDLFSIRRILENSAVEWAVKHATEDQMNELTEIVNKAKKETRGENDFQKLAELDQKFHLTLAHMSGNTVLIHVMHNLIDLLQESRIQSMQIPSRPVKSVDEHETIVQALQERNAQKAQDNMAVHLESVEKSIMESLSSSAEPEQ</sequence>
<protein>
    <submittedName>
        <fullName evidence="5">Transcriptional regulator, GntR family</fullName>
    </submittedName>
</protein>
<proteinExistence type="predicted"/>
<reference evidence="5 6" key="1">
    <citation type="submission" date="2016-10" db="EMBL/GenBank/DDBJ databases">
        <authorList>
            <person name="de Groot N.N."/>
        </authorList>
    </citation>
    <scope>NUCLEOTIDE SEQUENCE [LARGE SCALE GENOMIC DNA]</scope>
    <source>
        <strain evidence="5 6">CGMCC 1.6134</strain>
    </source>
</reference>
<dbReference type="PRINTS" id="PR00035">
    <property type="entry name" value="HTHGNTR"/>
</dbReference>
<dbReference type="PROSITE" id="PS50949">
    <property type="entry name" value="HTH_GNTR"/>
    <property type="match status" value="1"/>
</dbReference>
<name>A0A1I4NIV2_9BACI</name>